<dbReference type="GO" id="GO:0016987">
    <property type="term" value="F:sigma factor activity"/>
    <property type="evidence" value="ECO:0007669"/>
    <property type="project" value="UniProtKB-KW"/>
</dbReference>
<name>A0A8J2YQC0_9PROT</name>
<comment type="similarity">
    <text evidence="1 6">Belongs to the sigma-70 factor family. ECF subfamily.</text>
</comment>
<keyword evidence="2 6" id="KW-0805">Transcription regulation</keyword>
<evidence type="ECO:0000259" key="7">
    <source>
        <dbReference type="Pfam" id="PF04542"/>
    </source>
</evidence>
<keyword evidence="5 6" id="KW-0804">Transcription</keyword>
<dbReference type="EMBL" id="BMJQ01000002">
    <property type="protein sequence ID" value="GGF04425.1"/>
    <property type="molecule type" value="Genomic_DNA"/>
</dbReference>
<protein>
    <recommendedName>
        <fullName evidence="6">RNA polymerase sigma factor</fullName>
    </recommendedName>
</protein>
<keyword evidence="3 6" id="KW-0731">Sigma factor</keyword>
<evidence type="ECO:0000313" key="10">
    <source>
        <dbReference type="Proteomes" id="UP000646365"/>
    </source>
</evidence>
<sequence>MKHATALDYAGLEEDALLALAKAGDRETFRVIMTRSNQRLFRIARAIVGNDDEAEDVLQEAYLRAFANIAGFRGGSSLLTWLGAITLNEARGRLRRRRPTVALTMIEEQPNIIAFPAPTPSNPEAEVARAEIRRLLEQAVDELPPDFRVAFLLREVEGCSIEETAAVLDIRPATVKTRHHRACRLLRHALDARLSTALRDTFPFLGARCSTVTDRVMAKLDRLGETGGRSP</sequence>
<dbReference type="InterPro" id="IPR036388">
    <property type="entry name" value="WH-like_DNA-bd_sf"/>
</dbReference>
<dbReference type="InterPro" id="IPR013249">
    <property type="entry name" value="RNA_pol_sigma70_r4_t2"/>
</dbReference>
<dbReference type="Gene3D" id="1.10.1740.10">
    <property type="match status" value="1"/>
</dbReference>
<dbReference type="PANTHER" id="PTHR43133">
    <property type="entry name" value="RNA POLYMERASE ECF-TYPE SIGMA FACTO"/>
    <property type="match status" value="1"/>
</dbReference>
<dbReference type="InterPro" id="IPR013324">
    <property type="entry name" value="RNA_pol_sigma_r3/r4-like"/>
</dbReference>
<evidence type="ECO:0000256" key="5">
    <source>
        <dbReference type="ARBA" id="ARBA00023163"/>
    </source>
</evidence>
<dbReference type="GO" id="GO:0006352">
    <property type="term" value="P:DNA-templated transcription initiation"/>
    <property type="evidence" value="ECO:0007669"/>
    <property type="project" value="InterPro"/>
</dbReference>
<dbReference type="SUPFAM" id="SSF88946">
    <property type="entry name" value="Sigma2 domain of RNA polymerase sigma factors"/>
    <property type="match status" value="1"/>
</dbReference>
<dbReference type="GO" id="GO:0003677">
    <property type="term" value="F:DNA binding"/>
    <property type="evidence" value="ECO:0007669"/>
    <property type="project" value="UniProtKB-KW"/>
</dbReference>
<dbReference type="Pfam" id="PF08281">
    <property type="entry name" value="Sigma70_r4_2"/>
    <property type="match status" value="1"/>
</dbReference>
<evidence type="ECO:0000256" key="6">
    <source>
        <dbReference type="RuleBase" id="RU000716"/>
    </source>
</evidence>
<reference evidence="9" key="2">
    <citation type="submission" date="2020-09" db="EMBL/GenBank/DDBJ databases">
        <authorList>
            <person name="Sun Q."/>
            <person name="Zhou Y."/>
        </authorList>
    </citation>
    <scope>NUCLEOTIDE SEQUENCE</scope>
    <source>
        <strain evidence="9">CGMCC 1.15725</strain>
    </source>
</reference>
<comment type="caution">
    <text evidence="9">The sequence shown here is derived from an EMBL/GenBank/DDBJ whole genome shotgun (WGS) entry which is preliminary data.</text>
</comment>
<dbReference type="AlphaFoldDB" id="A0A8J2YQC0"/>
<dbReference type="InterPro" id="IPR007627">
    <property type="entry name" value="RNA_pol_sigma70_r2"/>
</dbReference>
<evidence type="ECO:0000256" key="3">
    <source>
        <dbReference type="ARBA" id="ARBA00023082"/>
    </source>
</evidence>
<evidence type="ECO:0000256" key="4">
    <source>
        <dbReference type="ARBA" id="ARBA00023125"/>
    </source>
</evidence>
<reference evidence="9" key="1">
    <citation type="journal article" date="2014" name="Int. J. Syst. Evol. Microbiol.">
        <title>Complete genome sequence of Corynebacterium casei LMG S-19264T (=DSM 44701T), isolated from a smear-ripened cheese.</title>
        <authorList>
            <consortium name="US DOE Joint Genome Institute (JGI-PGF)"/>
            <person name="Walter F."/>
            <person name="Albersmeier A."/>
            <person name="Kalinowski J."/>
            <person name="Ruckert C."/>
        </authorList>
    </citation>
    <scope>NUCLEOTIDE SEQUENCE</scope>
    <source>
        <strain evidence="9">CGMCC 1.15725</strain>
    </source>
</reference>
<evidence type="ECO:0000313" key="9">
    <source>
        <dbReference type="EMBL" id="GGF04425.1"/>
    </source>
</evidence>
<evidence type="ECO:0000256" key="1">
    <source>
        <dbReference type="ARBA" id="ARBA00010641"/>
    </source>
</evidence>
<evidence type="ECO:0000256" key="2">
    <source>
        <dbReference type="ARBA" id="ARBA00023015"/>
    </source>
</evidence>
<dbReference type="NCBIfam" id="TIGR02937">
    <property type="entry name" value="sigma70-ECF"/>
    <property type="match status" value="1"/>
</dbReference>
<dbReference type="InterPro" id="IPR000838">
    <property type="entry name" value="RNA_pol_sigma70_ECF_CS"/>
</dbReference>
<dbReference type="NCBIfam" id="NF008888">
    <property type="entry name" value="PRK11922.1"/>
    <property type="match status" value="1"/>
</dbReference>
<dbReference type="Gene3D" id="1.10.10.10">
    <property type="entry name" value="Winged helix-like DNA-binding domain superfamily/Winged helix DNA-binding domain"/>
    <property type="match status" value="1"/>
</dbReference>
<keyword evidence="4 6" id="KW-0238">DNA-binding</keyword>
<gene>
    <name evidence="9" type="ORF">GCM10011611_07290</name>
</gene>
<dbReference type="Pfam" id="PF04542">
    <property type="entry name" value="Sigma70_r2"/>
    <property type="match status" value="1"/>
</dbReference>
<dbReference type="CDD" id="cd06171">
    <property type="entry name" value="Sigma70_r4"/>
    <property type="match status" value="1"/>
</dbReference>
<keyword evidence="10" id="KW-1185">Reference proteome</keyword>
<dbReference type="InterPro" id="IPR014284">
    <property type="entry name" value="RNA_pol_sigma-70_dom"/>
</dbReference>
<dbReference type="InterPro" id="IPR039425">
    <property type="entry name" value="RNA_pol_sigma-70-like"/>
</dbReference>
<dbReference type="SUPFAM" id="SSF88659">
    <property type="entry name" value="Sigma3 and sigma4 domains of RNA polymerase sigma factors"/>
    <property type="match status" value="1"/>
</dbReference>
<dbReference type="Proteomes" id="UP000646365">
    <property type="component" value="Unassembled WGS sequence"/>
</dbReference>
<evidence type="ECO:0000259" key="8">
    <source>
        <dbReference type="Pfam" id="PF08281"/>
    </source>
</evidence>
<feature type="domain" description="RNA polymerase sigma factor 70 region 4 type 2" evidence="8">
    <location>
        <begin position="134"/>
        <end position="186"/>
    </location>
</feature>
<feature type="domain" description="RNA polymerase sigma-70 region 2" evidence="7">
    <location>
        <begin position="37"/>
        <end position="98"/>
    </location>
</feature>
<accession>A0A8J2YQC0</accession>
<proteinExistence type="inferred from homology"/>
<dbReference type="InterPro" id="IPR013325">
    <property type="entry name" value="RNA_pol_sigma_r2"/>
</dbReference>
<dbReference type="RefSeq" id="WP_189042652.1">
    <property type="nucleotide sequence ID" value="NZ_BMJQ01000002.1"/>
</dbReference>
<organism evidence="9 10">
    <name type="scientific">Aliidongia dinghuensis</name>
    <dbReference type="NCBI Taxonomy" id="1867774"/>
    <lineage>
        <taxon>Bacteria</taxon>
        <taxon>Pseudomonadati</taxon>
        <taxon>Pseudomonadota</taxon>
        <taxon>Alphaproteobacteria</taxon>
        <taxon>Rhodospirillales</taxon>
        <taxon>Dongiaceae</taxon>
        <taxon>Aliidongia</taxon>
    </lineage>
</organism>
<dbReference type="PANTHER" id="PTHR43133:SF51">
    <property type="entry name" value="RNA POLYMERASE SIGMA FACTOR"/>
    <property type="match status" value="1"/>
</dbReference>
<dbReference type="PROSITE" id="PS01063">
    <property type="entry name" value="SIGMA70_ECF"/>
    <property type="match status" value="1"/>
</dbReference>